<evidence type="ECO:0000313" key="13">
    <source>
        <dbReference type="Proteomes" id="UP000005239"/>
    </source>
</evidence>
<reference evidence="13" key="1">
    <citation type="journal article" date="2008" name="Nat. Genet.">
        <title>The Pristionchus pacificus genome provides a unique perspective on nematode lifestyle and parasitism.</title>
        <authorList>
            <person name="Dieterich C."/>
            <person name="Clifton S.W."/>
            <person name="Schuster L.N."/>
            <person name="Chinwalla A."/>
            <person name="Delehaunty K."/>
            <person name="Dinkelacker I."/>
            <person name="Fulton L."/>
            <person name="Fulton R."/>
            <person name="Godfrey J."/>
            <person name="Minx P."/>
            <person name="Mitreva M."/>
            <person name="Roeseler W."/>
            <person name="Tian H."/>
            <person name="Witte H."/>
            <person name="Yang S.P."/>
            <person name="Wilson R.K."/>
            <person name="Sommer R.J."/>
        </authorList>
    </citation>
    <scope>NUCLEOTIDE SEQUENCE [LARGE SCALE GENOMIC DNA]</scope>
    <source>
        <strain evidence="13">PS312</strain>
    </source>
</reference>
<dbReference type="PANTHER" id="PTHR24392">
    <property type="entry name" value="ZINC FINGER PROTEIN"/>
    <property type="match status" value="1"/>
</dbReference>
<evidence type="ECO:0000256" key="2">
    <source>
        <dbReference type="ARBA" id="ARBA00007746"/>
    </source>
</evidence>
<dbReference type="GO" id="GO:0002119">
    <property type="term" value="P:nematode larval development"/>
    <property type="evidence" value="ECO:0007669"/>
    <property type="project" value="EnsemblMetazoa"/>
</dbReference>
<name>A0A2A6BF15_PRIPA</name>
<evidence type="ECO:0000256" key="7">
    <source>
        <dbReference type="ARBA" id="ARBA00022833"/>
    </source>
</evidence>
<feature type="domain" description="C2H2-type" evidence="11">
    <location>
        <begin position="474"/>
        <end position="501"/>
    </location>
</feature>
<dbReference type="PROSITE" id="PS00028">
    <property type="entry name" value="ZINC_FINGER_C2H2_1"/>
    <property type="match status" value="3"/>
</dbReference>
<feature type="region of interest" description="Disordered" evidence="10">
    <location>
        <begin position="307"/>
        <end position="343"/>
    </location>
</feature>
<feature type="region of interest" description="Disordered" evidence="10">
    <location>
        <begin position="1"/>
        <end position="20"/>
    </location>
</feature>
<feature type="domain" description="C2H2-type" evidence="11">
    <location>
        <begin position="843"/>
        <end position="870"/>
    </location>
</feature>
<keyword evidence="4" id="KW-0479">Metal-binding</keyword>
<dbReference type="Proteomes" id="UP000005239">
    <property type="component" value="Unassembled WGS sequence"/>
</dbReference>
<dbReference type="GO" id="GO:0005634">
    <property type="term" value="C:nucleus"/>
    <property type="evidence" value="ECO:0007669"/>
    <property type="project" value="UniProtKB-SubCell"/>
</dbReference>
<evidence type="ECO:0000256" key="1">
    <source>
        <dbReference type="ARBA" id="ARBA00004123"/>
    </source>
</evidence>
<dbReference type="PROSITE" id="PS50157">
    <property type="entry name" value="ZINC_FINGER_C2H2_2"/>
    <property type="match status" value="4"/>
</dbReference>
<dbReference type="GO" id="GO:0040034">
    <property type="term" value="P:regulation of development, heterochronic"/>
    <property type="evidence" value="ECO:0007669"/>
    <property type="project" value="EnsemblMetazoa"/>
</dbReference>
<dbReference type="GO" id="GO:0035282">
    <property type="term" value="P:segmentation"/>
    <property type="evidence" value="ECO:0007669"/>
    <property type="project" value="UniProtKB-KW"/>
</dbReference>
<dbReference type="InterPro" id="IPR036236">
    <property type="entry name" value="Znf_C2H2_sf"/>
</dbReference>
<feature type="region of interest" description="Disordered" evidence="10">
    <location>
        <begin position="544"/>
        <end position="563"/>
    </location>
</feature>
<evidence type="ECO:0000256" key="5">
    <source>
        <dbReference type="ARBA" id="ARBA00022737"/>
    </source>
</evidence>
<comment type="subcellular location">
    <subcellularLocation>
        <location evidence="1">Nucleus</location>
    </subcellularLocation>
</comment>
<accession>A0A2A6BF15</accession>
<dbReference type="Gene3D" id="3.30.160.60">
    <property type="entry name" value="Classic Zinc Finger"/>
    <property type="match status" value="4"/>
</dbReference>
<dbReference type="EnsemblMetazoa" id="PPA26451.1">
    <property type="protein sequence ID" value="PPA26451.1"/>
    <property type="gene ID" value="WBGene00116005"/>
</dbReference>
<dbReference type="GO" id="GO:0000981">
    <property type="term" value="F:DNA-binding transcription factor activity, RNA polymerase II-specific"/>
    <property type="evidence" value="ECO:0000318"/>
    <property type="project" value="GO_Central"/>
</dbReference>
<dbReference type="OrthoDB" id="10015593at2759"/>
<dbReference type="GO" id="GO:0006357">
    <property type="term" value="P:regulation of transcription by RNA polymerase II"/>
    <property type="evidence" value="ECO:0000318"/>
    <property type="project" value="GO_Central"/>
</dbReference>
<keyword evidence="5" id="KW-0677">Repeat</keyword>
<keyword evidence="7" id="KW-0862">Zinc</keyword>
<reference evidence="12" key="2">
    <citation type="submission" date="2022-06" db="UniProtKB">
        <authorList>
            <consortium name="EnsemblMetazoa"/>
        </authorList>
    </citation>
    <scope>IDENTIFICATION</scope>
    <source>
        <strain evidence="12">PS312</strain>
    </source>
</reference>
<dbReference type="GO" id="GO:0000122">
    <property type="term" value="P:negative regulation of transcription by RNA polymerase II"/>
    <property type="evidence" value="ECO:0007669"/>
    <property type="project" value="EnsemblMetazoa"/>
</dbReference>
<organism evidence="12 13">
    <name type="scientific">Pristionchus pacificus</name>
    <name type="common">Parasitic nematode worm</name>
    <dbReference type="NCBI Taxonomy" id="54126"/>
    <lineage>
        <taxon>Eukaryota</taxon>
        <taxon>Metazoa</taxon>
        <taxon>Ecdysozoa</taxon>
        <taxon>Nematoda</taxon>
        <taxon>Chromadorea</taxon>
        <taxon>Rhabditida</taxon>
        <taxon>Rhabditina</taxon>
        <taxon>Diplogasteromorpha</taxon>
        <taxon>Diplogasteroidea</taxon>
        <taxon>Neodiplogasteridae</taxon>
        <taxon>Pristionchus</taxon>
    </lineage>
</organism>
<feature type="compositionally biased region" description="Basic and acidic residues" evidence="10">
    <location>
        <begin position="135"/>
        <end position="144"/>
    </location>
</feature>
<dbReference type="PANTHER" id="PTHR24392:SF49">
    <property type="entry name" value="PROTEIN HUNCHBACK"/>
    <property type="match status" value="1"/>
</dbReference>
<evidence type="ECO:0000256" key="4">
    <source>
        <dbReference type="ARBA" id="ARBA00022723"/>
    </source>
</evidence>
<feature type="domain" description="C2H2-type" evidence="11">
    <location>
        <begin position="272"/>
        <end position="300"/>
    </location>
</feature>
<dbReference type="GO" id="GO:0009792">
    <property type="term" value="P:embryo development ending in birth or egg hatching"/>
    <property type="evidence" value="ECO:0007669"/>
    <property type="project" value="EnsemblMetazoa"/>
</dbReference>
<dbReference type="InterPro" id="IPR013087">
    <property type="entry name" value="Znf_C2H2_type"/>
</dbReference>
<feature type="compositionally biased region" description="Low complexity" evidence="10">
    <location>
        <begin position="103"/>
        <end position="119"/>
    </location>
</feature>
<dbReference type="SMART" id="SM00355">
    <property type="entry name" value="ZnF_C2H2"/>
    <property type="match status" value="9"/>
</dbReference>
<dbReference type="FunFam" id="3.30.160.60:FF:002883">
    <property type="entry name" value="Hunchback-like protein"/>
    <property type="match status" value="1"/>
</dbReference>
<feature type="domain" description="C2H2-type" evidence="11">
    <location>
        <begin position="446"/>
        <end position="473"/>
    </location>
</feature>
<sequence>MADSTPTLAAHTPLQVPRDTAASDSVFKVAAPWNFLPNQTNLFSSLAEFGAPQPTADYEKKVFEWLPPTPAGDHQTTPTGAWESPSPAAGLLRPQPQKPENGAALPAPSPRSASRSESPIDVVSTSAFSSVDQTSHAKDADAEIVRPQPLRVDSMDASVNPLLILASEQQQQLQPQPIVTLASAFGIPADTVIMSTEPGPSSSAPSEQPSSQSNNVSPPSRGCYTRAPGLGPPPETPTSGNGTASAYVCAVCGFSCASKFHYNSHMNTHGDHQCTMCDYTSRTEGRLKKHMRESHTVEQQIAAGLEVPETHQSSSSTNNSPSKDDGVALPSTDADMSEGTLDIGPSTLSSTLLGMIATSQASQMTSALEQMRAITEQPLLGDGSNEGLLLVGAPLGFVPMKEEGGGGGGGRRKQKVYKCKQCPHLSQTKEDQWAHARSHIPSDKQMSCDKCNFVTEYKHHLEYHQRNHAGIKPFQCKKCAYTCVNKSMLNSHMKSHSNVYQFRCADCNYATKYCHSLKLHLKKYGHRRNTEGMSEADLLQSLSAENSPPSMRKDSTASMSSSLSGPFTPFSALMKREEPTTPLTTPTMPNFGLAQSIPTSQSLSFATQMLLRQHQLQQLMQEPSHKCCMCEFTCGSKEEMLHHNMSHLPQLLSNSNLYQALGVQATLAIPDRSAEDDHHTTTGSPSGDDAVSHSNGSAGSPLGSGRGSSDEGEGGASRRKSKPSRIAIDDIGLQLMDKASPDHTNVSVIKTVEVKQEEPMDTADEPSATVELNSSSEQLVLPLPAPQPLRHQLLQLQQQHPLLLQAQHQEMNGGMPESGALRQAFLNHLMNQHRQQPAELYRYECRHCSMGYSDTNMHRVHMSYHSLDNPLQCSRCGMVCASALHFNLHLLQSNHL</sequence>
<keyword evidence="13" id="KW-1185">Reference proteome</keyword>
<feature type="region of interest" description="Disordered" evidence="10">
    <location>
        <begin position="192"/>
        <end position="241"/>
    </location>
</feature>
<keyword evidence="9" id="KW-0539">Nucleus</keyword>
<protein>
    <submittedName>
        <fullName evidence="12">Hbl-1</fullName>
    </submittedName>
</protein>
<feature type="compositionally biased region" description="Polar residues" evidence="10">
    <location>
        <begin position="123"/>
        <end position="134"/>
    </location>
</feature>
<proteinExistence type="inferred from homology"/>
<accession>A0A8R1YJ98</accession>
<gene>
    <name evidence="12" type="primary">WBGene00116005</name>
</gene>
<dbReference type="GO" id="GO:0018991">
    <property type="term" value="P:egg-laying behavior"/>
    <property type="evidence" value="ECO:0007669"/>
    <property type="project" value="EnsemblMetazoa"/>
</dbReference>
<evidence type="ECO:0000259" key="11">
    <source>
        <dbReference type="PROSITE" id="PS50157"/>
    </source>
</evidence>
<dbReference type="GO" id="GO:0000977">
    <property type="term" value="F:RNA polymerase II transcription regulatory region sequence-specific DNA binding"/>
    <property type="evidence" value="ECO:0000318"/>
    <property type="project" value="GO_Central"/>
</dbReference>
<feature type="region of interest" description="Disordered" evidence="10">
    <location>
        <begin position="66"/>
        <end position="149"/>
    </location>
</feature>
<evidence type="ECO:0000256" key="8">
    <source>
        <dbReference type="ARBA" id="ARBA00023125"/>
    </source>
</evidence>
<dbReference type="SUPFAM" id="SSF57667">
    <property type="entry name" value="beta-beta-alpha zinc fingers"/>
    <property type="match status" value="3"/>
</dbReference>
<keyword evidence="8" id="KW-0238">DNA-binding</keyword>
<dbReference type="FunFam" id="3.30.160.60:FF:001301">
    <property type="entry name" value="Blast:Protein hunchback"/>
    <property type="match status" value="1"/>
</dbReference>
<keyword evidence="6" id="KW-0863">Zinc-finger</keyword>
<keyword evidence="3" id="KW-0217">Developmental protein</keyword>
<evidence type="ECO:0000256" key="6">
    <source>
        <dbReference type="ARBA" id="ARBA00022771"/>
    </source>
</evidence>
<comment type="similarity">
    <text evidence="2">Belongs to the hunchback C2H2-type zinc-finger protein family.</text>
</comment>
<dbReference type="AlphaFoldDB" id="A0A2A6BF15"/>
<feature type="compositionally biased region" description="Low complexity" evidence="10">
    <location>
        <begin position="195"/>
        <end position="220"/>
    </location>
</feature>
<feature type="region of interest" description="Disordered" evidence="10">
    <location>
        <begin position="673"/>
        <end position="726"/>
    </location>
</feature>
<evidence type="ECO:0000313" key="12">
    <source>
        <dbReference type="EnsemblMetazoa" id="PPA26451.1"/>
    </source>
</evidence>
<evidence type="ECO:0000256" key="10">
    <source>
        <dbReference type="SAM" id="MobiDB-lite"/>
    </source>
</evidence>
<evidence type="ECO:0000256" key="3">
    <source>
        <dbReference type="ARBA" id="ARBA00022473"/>
    </source>
</evidence>
<dbReference type="GO" id="GO:0008270">
    <property type="term" value="F:zinc ion binding"/>
    <property type="evidence" value="ECO:0007669"/>
    <property type="project" value="UniProtKB-KW"/>
</dbReference>
<evidence type="ECO:0000256" key="9">
    <source>
        <dbReference type="ARBA" id="ARBA00023242"/>
    </source>
</evidence>